<organism evidence="1 2">
    <name type="scientific">Pseudomonas putida</name>
    <name type="common">Arthrobacter siderocapsulatus</name>
    <dbReference type="NCBI Taxonomy" id="303"/>
    <lineage>
        <taxon>Bacteria</taxon>
        <taxon>Pseudomonadati</taxon>
        <taxon>Pseudomonadota</taxon>
        <taxon>Gammaproteobacteria</taxon>
        <taxon>Pseudomonadales</taxon>
        <taxon>Pseudomonadaceae</taxon>
        <taxon>Pseudomonas</taxon>
    </lineage>
</organism>
<proteinExistence type="predicted"/>
<comment type="caution">
    <text evidence="1">The sequence shown here is derived from an EMBL/GenBank/DDBJ whole genome shotgun (WGS) entry which is preliminary data.</text>
</comment>
<evidence type="ECO:0000313" key="1">
    <source>
        <dbReference type="EMBL" id="ROQ52769.1"/>
    </source>
</evidence>
<accession>A0A9X8EMR0</accession>
<protein>
    <submittedName>
        <fullName evidence="1">Uncharacterized protein</fullName>
    </submittedName>
</protein>
<dbReference type="AlphaFoldDB" id="A0A9X8EMR0"/>
<dbReference type="EMBL" id="RJUR01000011">
    <property type="protein sequence ID" value="ROQ52769.1"/>
    <property type="molecule type" value="Genomic_DNA"/>
</dbReference>
<evidence type="ECO:0000313" key="2">
    <source>
        <dbReference type="Proteomes" id="UP000269115"/>
    </source>
</evidence>
<dbReference type="RefSeq" id="WP_043864571.1">
    <property type="nucleotide sequence ID" value="NZ_LKGZ01000023.1"/>
</dbReference>
<sequence length="145" mass="16684">MTFWVVVSILALMLSPMVWLLPSRRTSGRMALRLEARRMGLAMQLTPQTWPHWLPEEPPHTCAQYHCARRRGHADSWSYWQVTPGVWLNQWREPCEDARVLEHLSRLPASVYKVEANPQMIALCWGEKGDAAALQDIARLLKALA</sequence>
<gene>
    <name evidence="1" type="ORF">EDF85_0504</name>
</gene>
<reference evidence="1 2" key="1">
    <citation type="submission" date="2018-11" db="EMBL/GenBank/DDBJ databases">
        <title>Genomic analyses of the natural microbiome of Caenorhabditis elegans.</title>
        <authorList>
            <person name="Samuel B."/>
        </authorList>
    </citation>
    <scope>NUCLEOTIDE SEQUENCE [LARGE SCALE GENOMIC DNA]</scope>
    <source>
        <strain evidence="1 2">BIGb0473</strain>
    </source>
</reference>
<dbReference type="Proteomes" id="UP000269115">
    <property type="component" value="Unassembled WGS sequence"/>
</dbReference>
<name>A0A9X8EMR0_PSEPU</name>
<dbReference type="OrthoDB" id="6988097at2"/>
<dbReference type="GeneID" id="87482275"/>